<dbReference type="HAMAP" id="MF_01366">
    <property type="entry name" value="Ribosomal_uL13"/>
    <property type="match status" value="1"/>
</dbReference>
<comment type="similarity">
    <text evidence="1 5 6">Belongs to the universal ribosomal protein uL13 family.</text>
</comment>
<reference evidence="8 9" key="1">
    <citation type="submission" date="2016-11" db="EMBL/GenBank/DDBJ databases">
        <authorList>
            <person name="Jaros S."/>
            <person name="Januszkiewicz K."/>
            <person name="Wedrychowicz H."/>
        </authorList>
    </citation>
    <scope>NUCLEOTIDE SEQUENCE [LARGE SCALE GENOMIC DNA]</scope>
    <source>
        <strain evidence="8 9">DSM 17459</strain>
    </source>
</reference>
<dbReference type="Pfam" id="PF00572">
    <property type="entry name" value="Ribosomal_L13"/>
    <property type="match status" value="1"/>
</dbReference>
<dbReference type="GO" id="GO:0003735">
    <property type="term" value="F:structural constituent of ribosome"/>
    <property type="evidence" value="ECO:0007669"/>
    <property type="project" value="InterPro"/>
</dbReference>
<dbReference type="InterPro" id="IPR023563">
    <property type="entry name" value="Ribosomal_uL13_CS"/>
</dbReference>
<evidence type="ECO:0000256" key="1">
    <source>
        <dbReference type="ARBA" id="ARBA00006227"/>
    </source>
</evidence>
<evidence type="ECO:0000313" key="9">
    <source>
        <dbReference type="Proteomes" id="UP000184245"/>
    </source>
</evidence>
<dbReference type="Gene3D" id="3.90.1180.10">
    <property type="entry name" value="Ribosomal protein L13"/>
    <property type="match status" value="1"/>
</dbReference>
<dbReference type="PANTHER" id="PTHR11545">
    <property type="entry name" value="RIBOSOMAL PROTEIN L13"/>
    <property type="match status" value="1"/>
</dbReference>
<evidence type="ECO:0000256" key="4">
    <source>
        <dbReference type="ARBA" id="ARBA00035201"/>
    </source>
</evidence>
<keyword evidence="3 5" id="KW-0687">Ribonucleoprotein</keyword>
<protein>
    <recommendedName>
        <fullName evidence="4 5">Large ribosomal subunit protein uL13</fullName>
    </recommendedName>
</protein>
<dbReference type="CDD" id="cd00392">
    <property type="entry name" value="Ribosomal_L13"/>
    <property type="match status" value="1"/>
</dbReference>
<comment type="function">
    <text evidence="5 7">This protein is one of the early assembly proteins of the 50S ribosomal subunit, although it is not seen to bind rRNA by itself. It is important during the early stages of 50S assembly.</text>
</comment>
<dbReference type="AlphaFoldDB" id="A0A1M5C7V6"/>
<dbReference type="FunFam" id="3.90.1180.10:FF:000001">
    <property type="entry name" value="50S ribosomal protein L13"/>
    <property type="match status" value="1"/>
</dbReference>
<dbReference type="NCBIfam" id="TIGR01066">
    <property type="entry name" value="rplM_bact"/>
    <property type="match status" value="1"/>
</dbReference>
<dbReference type="STRING" id="1122155.SAMN02745158_04017"/>
<dbReference type="PIRSF" id="PIRSF002181">
    <property type="entry name" value="Ribosomal_L13"/>
    <property type="match status" value="1"/>
</dbReference>
<evidence type="ECO:0000256" key="2">
    <source>
        <dbReference type="ARBA" id="ARBA00022980"/>
    </source>
</evidence>
<sequence>MNSYMANPDKVERKWYVVDADGQTLGRLASEIAKVLRGKNKPIYTPHIDTGDYVIVVNADKINVTGKKLDQKVYYHHSDYVGGMKETTLREMLAKKPEKVIELAVKGMLPKGPLGRAMIGKLHVYAGPEHKHEAQKPEVLTF</sequence>
<dbReference type="GO" id="GO:0022625">
    <property type="term" value="C:cytosolic large ribosomal subunit"/>
    <property type="evidence" value="ECO:0007669"/>
    <property type="project" value="TreeGrafter"/>
</dbReference>
<evidence type="ECO:0000256" key="7">
    <source>
        <dbReference type="RuleBase" id="RU003878"/>
    </source>
</evidence>
<dbReference type="Proteomes" id="UP000184245">
    <property type="component" value="Unassembled WGS sequence"/>
</dbReference>
<dbReference type="GO" id="GO:0003729">
    <property type="term" value="F:mRNA binding"/>
    <property type="evidence" value="ECO:0007669"/>
    <property type="project" value="TreeGrafter"/>
</dbReference>
<keyword evidence="2 5" id="KW-0689">Ribosomal protein</keyword>
<dbReference type="InterPro" id="IPR036899">
    <property type="entry name" value="Ribosomal_uL13_sf"/>
</dbReference>
<dbReference type="GO" id="GO:0006412">
    <property type="term" value="P:translation"/>
    <property type="evidence" value="ECO:0007669"/>
    <property type="project" value="UniProtKB-UniRule"/>
</dbReference>
<dbReference type="InterPro" id="IPR005823">
    <property type="entry name" value="Ribosomal_uL13_bac-type"/>
</dbReference>
<accession>A0A1M5C7V6</accession>
<evidence type="ECO:0000256" key="5">
    <source>
        <dbReference type="HAMAP-Rule" id="MF_01366"/>
    </source>
</evidence>
<dbReference type="OrthoDB" id="9801330at2"/>
<gene>
    <name evidence="5 7" type="primary">rplM</name>
    <name evidence="8" type="ORF">SAMN02745158_04017</name>
</gene>
<keyword evidence="9" id="KW-1185">Reference proteome</keyword>
<evidence type="ECO:0000256" key="6">
    <source>
        <dbReference type="RuleBase" id="RU003877"/>
    </source>
</evidence>
<dbReference type="GO" id="GO:0017148">
    <property type="term" value="P:negative regulation of translation"/>
    <property type="evidence" value="ECO:0007669"/>
    <property type="project" value="TreeGrafter"/>
</dbReference>
<evidence type="ECO:0000313" key="8">
    <source>
        <dbReference type="EMBL" id="SHF50829.1"/>
    </source>
</evidence>
<dbReference type="EMBL" id="FQVI01000035">
    <property type="protein sequence ID" value="SHF50829.1"/>
    <property type="molecule type" value="Genomic_DNA"/>
</dbReference>
<name>A0A1M5C7V6_9CLOT</name>
<evidence type="ECO:0000256" key="3">
    <source>
        <dbReference type="ARBA" id="ARBA00023274"/>
    </source>
</evidence>
<comment type="subunit">
    <text evidence="5">Part of the 50S ribosomal subunit.</text>
</comment>
<proteinExistence type="inferred from homology"/>
<dbReference type="InterPro" id="IPR005822">
    <property type="entry name" value="Ribosomal_uL13"/>
</dbReference>
<dbReference type="PROSITE" id="PS00783">
    <property type="entry name" value="RIBOSOMAL_L13"/>
    <property type="match status" value="1"/>
</dbReference>
<dbReference type="RefSeq" id="WP_072854555.1">
    <property type="nucleotide sequence ID" value="NZ_FQVI01000035.1"/>
</dbReference>
<organism evidence="8 9">
    <name type="scientific">Lactonifactor longoviformis DSM 17459</name>
    <dbReference type="NCBI Taxonomy" id="1122155"/>
    <lineage>
        <taxon>Bacteria</taxon>
        <taxon>Bacillati</taxon>
        <taxon>Bacillota</taxon>
        <taxon>Clostridia</taxon>
        <taxon>Eubacteriales</taxon>
        <taxon>Clostridiaceae</taxon>
        <taxon>Lactonifactor</taxon>
    </lineage>
</organism>
<dbReference type="SUPFAM" id="SSF52161">
    <property type="entry name" value="Ribosomal protein L13"/>
    <property type="match status" value="1"/>
</dbReference>
<dbReference type="PANTHER" id="PTHR11545:SF2">
    <property type="entry name" value="LARGE RIBOSOMAL SUBUNIT PROTEIN UL13M"/>
    <property type="match status" value="1"/>
</dbReference>